<proteinExistence type="predicted"/>
<dbReference type="Gene3D" id="3.30.70.270">
    <property type="match status" value="1"/>
</dbReference>
<dbReference type="InterPro" id="IPR043128">
    <property type="entry name" value="Rev_trsase/Diguanyl_cyclase"/>
</dbReference>
<name>A0A7J6KQ34_PERCH</name>
<comment type="caution">
    <text evidence="2">The sequence shown here is derived from an EMBL/GenBank/DDBJ whole genome shotgun (WGS) entry which is preliminary data.</text>
</comment>
<reference evidence="2 3" key="1">
    <citation type="submission" date="2020-04" db="EMBL/GenBank/DDBJ databases">
        <title>Perkinsus chesapeaki whole genome sequence.</title>
        <authorList>
            <person name="Bogema D.R."/>
        </authorList>
    </citation>
    <scope>NUCLEOTIDE SEQUENCE [LARGE SCALE GENOMIC DNA]</scope>
    <source>
        <strain evidence="2">ATCC PRA-425</strain>
    </source>
</reference>
<dbReference type="InterPro" id="IPR043502">
    <property type="entry name" value="DNA/RNA_pol_sf"/>
</dbReference>
<dbReference type="Gene3D" id="3.10.10.10">
    <property type="entry name" value="HIV Type 1 Reverse Transcriptase, subunit A, domain 1"/>
    <property type="match status" value="1"/>
</dbReference>
<gene>
    <name evidence="2" type="ORF">FOL47_002352</name>
</gene>
<sequence length="728" mass="80222">GAPQYAVRLRPIREDEEKDCPDQTHVAEVRWSVTAAPPGTKTLKPPTDFSIPLYNRLTEDQKRTFKQEIAKFTSRGWWTETQSVNPERPSSEGVVEDEEQLPEAVAFPVPQGQVKVRPCVDVRQCNRLSPSSSYVGASCPVILSQIRLALAQIAAKARAAKVSPLLTLETLDCMTAFYRVRLHRKCALIRCLGRVYAARRLVFGLRCGPAVLEEVLHRLVDAARESLPKDSGGLLPLYHFVYVDDLTLLGDSRAVCAFKAALVRIGASWGFEFAPAKMHSINFDVEGRCDPFDGFTHLGVGFVAQPVACNRCELRLRCTHIPLPLQGTLQTGSKITKRCAFKIAGAAFDALSVHGEQSLAGDIVRRVSGRWKTSSWDESVELARDEAIALNLALKVLRDKPSVCDHPVCFQADYLDLYADASPSGMGIVALLTKDDKPTGQPQVPAANLEETVLCRKAKIWKNAQYNWHQNRKEAFALAGAYLFLNSVVAYVYPLKVRFWSDSHTAISWVTGGNKLTCKSLERVAISRLVEAMADLREVWRRRHGLVPVTYHLAGKENSLADDLSRLSIAWKVPVAVLQRSVPHVGSRQGGTLPAEDSSPGNREDDGPGGEAFTCGSYDTQLFALADADVLAPPERYVMSAGRPARDELLKLQWRSPCLRAIFSALGAAVPEGLEVAEVSELARELAKELPDFSLAQDGLLMKRVSTTRVHNARGARLCYAVPSDFEE</sequence>
<dbReference type="Proteomes" id="UP000591131">
    <property type="component" value="Unassembled WGS sequence"/>
</dbReference>
<dbReference type="EMBL" id="JAAPAO010001637">
    <property type="protein sequence ID" value="KAF4649177.1"/>
    <property type="molecule type" value="Genomic_DNA"/>
</dbReference>
<accession>A0A7J6KQ34</accession>
<evidence type="ECO:0008006" key="4">
    <source>
        <dbReference type="Google" id="ProtNLM"/>
    </source>
</evidence>
<dbReference type="SUPFAM" id="SSF56672">
    <property type="entry name" value="DNA/RNA polymerases"/>
    <property type="match status" value="1"/>
</dbReference>
<evidence type="ECO:0000256" key="1">
    <source>
        <dbReference type="SAM" id="MobiDB-lite"/>
    </source>
</evidence>
<feature type="non-terminal residue" evidence="2">
    <location>
        <position position="1"/>
    </location>
</feature>
<evidence type="ECO:0000313" key="3">
    <source>
        <dbReference type="Proteomes" id="UP000591131"/>
    </source>
</evidence>
<evidence type="ECO:0000313" key="2">
    <source>
        <dbReference type="EMBL" id="KAF4649177.1"/>
    </source>
</evidence>
<keyword evidence="3" id="KW-1185">Reference proteome</keyword>
<organism evidence="2 3">
    <name type="scientific">Perkinsus chesapeaki</name>
    <name type="common">Clam parasite</name>
    <name type="synonym">Perkinsus andrewsi</name>
    <dbReference type="NCBI Taxonomy" id="330153"/>
    <lineage>
        <taxon>Eukaryota</taxon>
        <taxon>Sar</taxon>
        <taxon>Alveolata</taxon>
        <taxon>Perkinsozoa</taxon>
        <taxon>Perkinsea</taxon>
        <taxon>Perkinsida</taxon>
        <taxon>Perkinsidae</taxon>
        <taxon>Perkinsus</taxon>
    </lineage>
</organism>
<dbReference type="AlphaFoldDB" id="A0A7J6KQ34"/>
<feature type="region of interest" description="Disordered" evidence="1">
    <location>
        <begin position="584"/>
        <end position="611"/>
    </location>
</feature>
<feature type="non-terminal residue" evidence="2">
    <location>
        <position position="728"/>
    </location>
</feature>
<protein>
    <recommendedName>
        <fullName evidence="4">Reverse transcriptase domain-containing protein</fullName>
    </recommendedName>
</protein>
<dbReference type="OrthoDB" id="10433002at2759"/>